<sequence length="1074" mass="120754">MKKITSLIVAFFTIIALQAQTPIGQPTDTLARDLSDLENKMASEGITMKTDTAYYGVRKQYNFNALDYSLDGRHRYQGDRWVKGNFGKHTFLDFGAGAVFYQHNNDYQLTTQAGVHIRLGKELSPMSTFRVGVGGELGYISSQPNANWTIRTDVDYLFNFSNYLLGYRPDRPLSVSGILGVGIQHSSLTKYDGSVVSNKMKEKATAYNVHTGLQFKFFAGTQAALSIEPYIMAGTEGMDLDKATKFNHFSIGYGVNLSYIWYFYNNMSSQNNAGDFKKRFADGKRLFLEDPARLRWRRPWFFEYILGPTLYHKTDLKTSETLGYSISASLGQWMSSAIGVRGGVNLTNAPWVKGNHTTSLLGKAGLFFDAILNPFGFTRHYNWDSAVGLNLFGGYEMGLLQLVHADISDKTSGKYAGYRLGAQIWAKLTNDLRLTFEPSYILLEHYDRFDGRMRYDQTDFKLGLSVQFRNKMHRNYDQNPAKDDLPERGIFIGGGLGWNTTINKWRYTDKSRGLLLNFNGFAGYNFNMYHGVKIMADHVSNPIWQTSSGSGLGKFTYENTFVSVDYQLNALNAMTGYRPGRRWSVNLYGGPSMVLSKYGKKVDVGANFGGMLLYRVLPYLSLFYSHTIYWMPSSHYDSKQIYTTPGAVSNVLTLGAQYHINGFVKTIKNLPWKNAPSPGQHRFFLDYGYGYANYPMLPSKGKDSWGTSMQLSLGWWANSFLGARIGLNMAKGVDMTTTHTVNRQTEDIHHAIGMGSIAGDILINPLGLSKNYNWRSLVGANILAGYQNGWLIMNDAEHTIKGSRITVSGFRVGLQLWTRLSRDLRLNIEPMYSALDIHDNIYINGAGNALYRTKEAGTSPLKLGNSFSLRVGLTIPLNRFARYEDADMTSYVSKEPMRLFGAVGGGWNILLTKHRFRGDGAKVNFTAFGGYRLNEVSAVRLGLEYVMDDVKYASIENSNAKFFEEKHNILFIAANYQVDFLSYFRGYNPYRPWNVALYAGPAIGIQTGKEHNKDGAVNLGMTVSRQISKNFSAFYNHNIYLMGFLGKESLLPGTNLMGKITALNCINFGLMYDL</sequence>
<comment type="caution">
    <text evidence="2">The sequence shown here is derived from an EMBL/GenBank/DDBJ whole genome shotgun (WGS) entry which is preliminary data.</text>
</comment>
<evidence type="ECO:0000313" key="3">
    <source>
        <dbReference type="Proteomes" id="UP000771736"/>
    </source>
</evidence>
<feature type="chain" id="PRO_5037325659" evidence="1">
    <location>
        <begin position="20"/>
        <end position="1074"/>
    </location>
</feature>
<dbReference type="RefSeq" id="WP_273160201.1">
    <property type="nucleotide sequence ID" value="NZ_JABZSJ010000037.1"/>
</dbReference>
<name>A0A930HMP6_9BACT</name>
<reference evidence="2" key="1">
    <citation type="submission" date="2020-04" db="EMBL/GenBank/DDBJ databases">
        <title>Deep metagenomics examines the oral microbiome during advanced dental caries in children, revealing novel taxa and co-occurrences with host molecules.</title>
        <authorList>
            <person name="Baker J.L."/>
            <person name="Morton J.T."/>
            <person name="Dinis M."/>
            <person name="Alvarez R."/>
            <person name="Tran N.C."/>
            <person name="Knight R."/>
            <person name="Edlund A."/>
        </authorList>
    </citation>
    <scope>NUCLEOTIDE SEQUENCE</scope>
    <source>
        <strain evidence="2">JCVI_44_bin.5</strain>
    </source>
</reference>
<dbReference type="Proteomes" id="UP000771736">
    <property type="component" value="Unassembled WGS sequence"/>
</dbReference>
<dbReference type="SUPFAM" id="SSF56925">
    <property type="entry name" value="OMPA-like"/>
    <property type="match status" value="1"/>
</dbReference>
<accession>A0A930HMP6</accession>
<keyword evidence="1" id="KW-0732">Signal</keyword>
<feature type="signal peptide" evidence="1">
    <location>
        <begin position="1"/>
        <end position="19"/>
    </location>
</feature>
<dbReference type="InterPro" id="IPR011250">
    <property type="entry name" value="OMP/PagP_B-barrel"/>
</dbReference>
<dbReference type="AlphaFoldDB" id="A0A930HMP6"/>
<gene>
    <name evidence="2" type="ORF">HXN26_07360</name>
</gene>
<evidence type="ECO:0000313" key="2">
    <source>
        <dbReference type="EMBL" id="MBF1384649.1"/>
    </source>
</evidence>
<evidence type="ECO:0000256" key="1">
    <source>
        <dbReference type="SAM" id="SignalP"/>
    </source>
</evidence>
<organism evidence="2 3">
    <name type="scientific">Prevotella aurantiaca</name>
    <dbReference type="NCBI Taxonomy" id="596085"/>
    <lineage>
        <taxon>Bacteria</taxon>
        <taxon>Pseudomonadati</taxon>
        <taxon>Bacteroidota</taxon>
        <taxon>Bacteroidia</taxon>
        <taxon>Bacteroidales</taxon>
        <taxon>Prevotellaceae</taxon>
        <taxon>Prevotella</taxon>
    </lineage>
</organism>
<dbReference type="EMBL" id="JABZSJ010000037">
    <property type="protein sequence ID" value="MBF1384649.1"/>
    <property type="molecule type" value="Genomic_DNA"/>
</dbReference>
<proteinExistence type="predicted"/>
<protein>
    <submittedName>
        <fullName evidence="2">Uncharacterized protein</fullName>
    </submittedName>
</protein>